<dbReference type="InParanoid" id="A0A6J2VLZ6"/>
<keyword evidence="4" id="KW-0732">Signal</keyword>
<reference evidence="6" key="1">
    <citation type="submission" date="2025-08" db="UniProtKB">
        <authorList>
            <consortium name="RefSeq"/>
        </authorList>
    </citation>
    <scope>IDENTIFICATION</scope>
</reference>
<organism evidence="5 6">
    <name type="scientific">Chanos chanos</name>
    <name type="common">Milkfish</name>
    <name type="synonym">Mugil chanos</name>
    <dbReference type="NCBI Taxonomy" id="29144"/>
    <lineage>
        <taxon>Eukaryota</taxon>
        <taxon>Metazoa</taxon>
        <taxon>Chordata</taxon>
        <taxon>Craniata</taxon>
        <taxon>Vertebrata</taxon>
        <taxon>Euteleostomi</taxon>
        <taxon>Actinopterygii</taxon>
        <taxon>Neopterygii</taxon>
        <taxon>Teleostei</taxon>
        <taxon>Ostariophysi</taxon>
        <taxon>Gonorynchiformes</taxon>
        <taxon>Chanidae</taxon>
        <taxon>Chanos</taxon>
    </lineage>
</organism>
<evidence type="ECO:0000313" key="5">
    <source>
        <dbReference type="Proteomes" id="UP000504632"/>
    </source>
</evidence>
<evidence type="ECO:0000256" key="3">
    <source>
        <dbReference type="RuleBase" id="RU004328"/>
    </source>
</evidence>
<dbReference type="RefSeq" id="XP_030633995.1">
    <property type="nucleotide sequence ID" value="XM_030778135.1"/>
</dbReference>
<evidence type="ECO:0000256" key="2">
    <source>
        <dbReference type="ARBA" id="ARBA00007469"/>
    </source>
</evidence>
<dbReference type="PANTHER" id="PTHR11240:SF85">
    <property type="entry name" value="RIBONUCLEASE T2"/>
    <property type="match status" value="1"/>
</dbReference>
<dbReference type="InterPro" id="IPR001568">
    <property type="entry name" value="RNase_T2-like"/>
</dbReference>
<dbReference type="GO" id="GO:0033897">
    <property type="term" value="F:ribonuclease T2 activity"/>
    <property type="evidence" value="ECO:0007669"/>
    <property type="project" value="InterPro"/>
</dbReference>
<dbReference type="InterPro" id="IPR018188">
    <property type="entry name" value="RNase_T2_His_AS_1"/>
</dbReference>
<protein>
    <submittedName>
        <fullName evidence="6">Ribonuclease T2-like</fullName>
    </submittedName>
</protein>
<comment type="subcellular location">
    <subcellularLocation>
        <location evidence="1">Lysosome lumen</location>
    </subcellularLocation>
</comment>
<accession>A0A6J2VLZ6</accession>
<dbReference type="Pfam" id="PF00445">
    <property type="entry name" value="Ribonuclease_T2"/>
    <property type="match status" value="1"/>
</dbReference>
<sequence length="229" mass="26452">MDRHCKWTCMILTLQWPGSFCLILNNETICNLSPDIQNWTIHGLWPIHTGHCCSCWPIFQSHLEGLEPELSKFWPSFLKSTTAFMFWKQEWFKHGTCAACDESMGSTQLYFKTALKLRLSLRIESALADGGIKPSCDNAYRHDDLHAALRPLLGDNCVLQCVRDEKGHEVWAQLKIYFFRNQTLGCHFKEIGYADKIFQPSNSSGHPCPTETPIFYYPINYKNPKRPCQ</sequence>
<dbReference type="CDD" id="cd00374">
    <property type="entry name" value="RNase_T2"/>
    <property type="match status" value="1"/>
</dbReference>
<dbReference type="Gene3D" id="3.90.730.10">
    <property type="entry name" value="Ribonuclease T2-like"/>
    <property type="match status" value="1"/>
</dbReference>
<evidence type="ECO:0000313" key="6">
    <source>
        <dbReference type="RefSeq" id="XP_030633995.1"/>
    </source>
</evidence>
<keyword evidence="5" id="KW-1185">Reference proteome</keyword>
<dbReference type="AlphaFoldDB" id="A0A6J2VLZ6"/>
<dbReference type="CTD" id="553485"/>
<dbReference type="SUPFAM" id="SSF55895">
    <property type="entry name" value="Ribonuclease Rh-like"/>
    <property type="match status" value="1"/>
</dbReference>
<proteinExistence type="inferred from homology"/>
<name>A0A6J2VLZ6_CHACN</name>
<evidence type="ECO:0000256" key="1">
    <source>
        <dbReference type="ARBA" id="ARBA00004227"/>
    </source>
</evidence>
<dbReference type="GO" id="GO:0006401">
    <property type="term" value="P:RNA catabolic process"/>
    <property type="evidence" value="ECO:0007669"/>
    <property type="project" value="TreeGrafter"/>
</dbReference>
<dbReference type="GO" id="GO:0043202">
    <property type="term" value="C:lysosomal lumen"/>
    <property type="evidence" value="ECO:0007669"/>
    <property type="project" value="UniProtKB-SubCell"/>
</dbReference>
<dbReference type="PANTHER" id="PTHR11240">
    <property type="entry name" value="RIBONUCLEASE T2"/>
    <property type="match status" value="1"/>
</dbReference>
<gene>
    <name evidence="6" type="primary">rnaset2l</name>
</gene>
<dbReference type="GeneID" id="115815171"/>
<dbReference type="Proteomes" id="UP000504632">
    <property type="component" value="Chromosome 6"/>
</dbReference>
<dbReference type="PROSITE" id="PS00530">
    <property type="entry name" value="RNASE_T2_1"/>
    <property type="match status" value="1"/>
</dbReference>
<comment type="similarity">
    <text evidence="2 3">Belongs to the RNase T2 family.</text>
</comment>
<evidence type="ECO:0000256" key="4">
    <source>
        <dbReference type="SAM" id="SignalP"/>
    </source>
</evidence>
<dbReference type="OrthoDB" id="435754at2759"/>
<feature type="chain" id="PRO_5026999038" evidence="4">
    <location>
        <begin position="22"/>
        <end position="229"/>
    </location>
</feature>
<feature type="signal peptide" evidence="4">
    <location>
        <begin position="1"/>
        <end position="21"/>
    </location>
</feature>
<dbReference type="GO" id="GO:0003723">
    <property type="term" value="F:RNA binding"/>
    <property type="evidence" value="ECO:0007669"/>
    <property type="project" value="InterPro"/>
</dbReference>
<dbReference type="GO" id="GO:0005576">
    <property type="term" value="C:extracellular region"/>
    <property type="evidence" value="ECO:0007669"/>
    <property type="project" value="TreeGrafter"/>
</dbReference>
<dbReference type="InterPro" id="IPR036430">
    <property type="entry name" value="RNase_T2-like_sf"/>
</dbReference>